<comment type="caution">
    <text evidence="1">The sequence shown here is derived from an EMBL/GenBank/DDBJ whole genome shotgun (WGS) entry which is preliminary data.</text>
</comment>
<accession>A0A7W7H0E8</accession>
<dbReference type="RefSeq" id="WP_185042068.1">
    <property type="nucleotide sequence ID" value="NZ_BAABFG010000005.1"/>
</dbReference>
<name>A0A7W7H0E8_9ACTN</name>
<protein>
    <submittedName>
        <fullName evidence="1">Uncharacterized protein</fullName>
    </submittedName>
</protein>
<dbReference type="EMBL" id="JACHNB010000001">
    <property type="protein sequence ID" value="MBB4741613.1"/>
    <property type="molecule type" value="Genomic_DNA"/>
</dbReference>
<gene>
    <name evidence="1" type="ORF">BJY16_005072</name>
</gene>
<sequence length="150" mass="16707">MPGRRYNCACGKKRYRDEAGALAAAAADERVFQEAAGVYRCPGGLAWHVTAHGFTPEALRSVGRRLAFELAEHQEVDLEDFGTRVLRLGIRPDARRRERVRQCAEQMIGFGLARPDTGRPETAGRLVAEDVQGLRRVVQIGLDGYRDERA</sequence>
<evidence type="ECO:0000313" key="1">
    <source>
        <dbReference type="EMBL" id="MBB4741613.1"/>
    </source>
</evidence>
<dbReference type="Proteomes" id="UP000546162">
    <property type="component" value="Unassembled WGS sequence"/>
</dbReference>
<reference evidence="1 2" key="1">
    <citation type="submission" date="2020-08" db="EMBL/GenBank/DDBJ databases">
        <title>Sequencing the genomes of 1000 actinobacteria strains.</title>
        <authorList>
            <person name="Klenk H.-P."/>
        </authorList>
    </citation>
    <scope>NUCLEOTIDE SEQUENCE [LARGE SCALE GENOMIC DNA]</scope>
    <source>
        <strain evidence="1 2">DSM 45809</strain>
    </source>
</reference>
<organism evidence="1 2">
    <name type="scientific">Actinoplanes octamycinicus</name>
    <dbReference type="NCBI Taxonomy" id="135948"/>
    <lineage>
        <taxon>Bacteria</taxon>
        <taxon>Bacillati</taxon>
        <taxon>Actinomycetota</taxon>
        <taxon>Actinomycetes</taxon>
        <taxon>Micromonosporales</taxon>
        <taxon>Micromonosporaceae</taxon>
        <taxon>Actinoplanes</taxon>
    </lineage>
</organism>
<dbReference type="AlphaFoldDB" id="A0A7W7H0E8"/>
<evidence type="ECO:0000313" key="2">
    <source>
        <dbReference type="Proteomes" id="UP000546162"/>
    </source>
</evidence>
<keyword evidence="2" id="KW-1185">Reference proteome</keyword>
<proteinExistence type="predicted"/>